<evidence type="ECO:0000313" key="1">
    <source>
        <dbReference type="EMBL" id="CAE6965296.1"/>
    </source>
</evidence>
<protein>
    <submittedName>
        <fullName evidence="1">Uncharacterized protein</fullName>
    </submittedName>
</protein>
<dbReference type="AlphaFoldDB" id="A0A812HX44"/>
<organism evidence="1 2">
    <name type="scientific">Symbiodinium natans</name>
    <dbReference type="NCBI Taxonomy" id="878477"/>
    <lineage>
        <taxon>Eukaryota</taxon>
        <taxon>Sar</taxon>
        <taxon>Alveolata</taxon>
        <taxon>Dinophyceae</taxon>
        <taxon>Suessiales</taxon>
        <taxon>Symbiodiniaceae</taxon>
        <taxon>Symbiodinium</taxon>
    </lineage>
</organism>
<feature type="non-terminal residue" evidence="1">
    <location>
        <position position="89"/>
    </location>
</feature>
<gene>
    <name evidence="1" type="ORF">SNAT2548_LOCUS2150</name>
</gene>
<comment type="caution">
    <text evidence="1">The sequence shown here is derived from an EMBL/GenBank/DDBJ whole genome shotgun (WGS) entry which is preliminary data.</text>
</comment>
<accession>A0A812HX44</accession>
<proteinExistence type="predicted"/>
<dbReference type="Proteomes" id="UP000604046">
    <property type="component" value="Unassembled WGS sequence"/>
</dbReference>
<name>A0A812HX44_9DINO</name>
<sequence length="89" mass="9605">MVQHGLVCQNEENTPIFGAVCDLLCPPGYIPSNVVATCATELMEPEAQPTFDPPVQCTPSLCGDYPFTISAEENSGMEYAVVEYATDSR</sequence>
<evidence type="ECO:0000313" key="2">
    <source>
        <dbReference type="Proteomes" id="UP000604046"/>
    </source>
</evidence>
<reference evidence="1" key="1">
    <citation type="submission" date="2021-02" db="EMBL/GenBank/DDBJ databases">
        <authorList>
            <person name="Dougan E. K."/>
            <person name="Rhodes N."/>
            <person name="Thang M."/>
            <person name="Chan C."/>
        </authorList>
    </citation>
    <scope>NUCLEOTIDE SEQUENCE</scope>
</reference>
<dbReference type="EMBL" id="CAJNDS010000119">
    <property type="protein sequence ID" value="CAE6965296.1"/>
    <property type="molecule type" value="Genomic_DNA"/>
</dbReference>
<keyword evidence="2" id="KW-1185">Reference proteome</keyword>